<dbReference type="Pfam" id="PF03969">
    <property type="entry name" value="AFG1_ATPase"/>
    <property type="match status" value="1"/>
</dbReference>
<dbReference type="PANTHER" id="PTHR12169:SF6">
    <property type="entry name" value="AFG1-LIKE ATPASE"/>
    <property type="match status" value="1"/>
</dbReference>
<evidence type="ECO:0000313" key="3">
    <source>
        <dbReference type="EMBL" id="CDZ16594.1"/>
    </source>
</evidence>
<dbReference type="Gene3D" id="3.40.50.300">
    <property type="entry name" value="P-loop containing nucleotide triphosphate hydrolases"/>
    <property type="match status" value="1"/>
</dbReference>
<accession>A0A078KII6</accession>
<gene>
    <name evidence="3" type="primary">yhcM</name>
    <name evidence="3" type="ORF">CEM_353</name>
</gene>
<dbReference type="EMBL" id="LM655252">
    <property type="protein sequence ID" value="CDZ16594.1"/>
    <property type="molecule type" value="Genomic_DNA"/>
</dbReference>
<dbReference type="GO" id="GO:0032153">
    <property type="term" value="C:cell division site"/>
    <property type="evidence" value="ECO:0007669"/>
    <property type="project" value="TreeGrafter"/>
</dbReference>
<keyword evidence="1" id="KW-0547">Nucleotide-binding</keyword>
<dbReference type="GO" id="GO:0005524">
    <property type="term" value="F:ATP binding"/>
    <property type="evidence" value="ECO:0007669"/>
    <property type="project" value="UniProtKB-KW"/>
</dbReference>
<dbReference type="EC" id="3.6.1.15" evidence="3"/>
<dbReference type="Proteomes" id="UP000032420">
    <property type="component" value="Chromosome I"/>
</dbReference>
<dbReference type="GO" id="GO:0016887">
    <property type="term" value="F:ATP hydrolysis activity"/>
    <property type="evidence" value="ECO:0007669"/>
    <property type="project" value="InterPro"/>
</dbReference>
<protein>
    <submittedName>
        <fullName evidence="3">Putative conserved protein with nucleoside triphosphate hydrolase domain</fullName>
        <ecNumber evidence="3">3.6.1.15</ecNumber>
    </submittedName>
</protein>
<dbReference type="PANTHER" id="PTHR12169">
    <property type="entry name" value="ATPASE N2B"/>
    <property type="match status" value="1"/>
</dbReference>
<evidence type="ECO:0000256" key="1">
    <source>
        <dbReference type="ARBA" id="ARBA00022741"/>
    </source>
</evidence>
<dbReference type="GO" id="GO:0005737">
    <property type="term" value="C:cytoplasm"/>
    <property type="evidence" value="ECO:0007669"/>
    <property type="project" value="TreeGrafter"/>
</dbReference>
<dbReference type="KEGG" id="eme:CEM_353"/>
<evidence type="ECO:0000313" key="4">
    <source>
        <dbReference type="Proteomes" id="UP000032420"/>
    </source>
</evidence>
<name>A0A078KII6_9GAMM</name>
<evidence type="ECO:0000256" key="2">
    <source>
        <dbReference type="ARBA" id="ARBA00022840"/>
    </source>
</evidence>
<organism evidence="3 4">
    <name type="scientific">Candidatus Johnevansia muelleri</name>
    <dbReference type="NCBI Taxonomy" id="1495769"/>
    <lineage>
        <taxon>Bacteria</taxon>
        <taxon>Pseudomonadati</taxon>
        <taxon>Pseudomonadota</taxon>
        <taxon>Gammaproteobacteria</taxon>
        <taxon>Candidatus Johnevansiales</taxon>
        <taxon>Candidatus Johnevansiaceae</taxon>
        <taxon>Candidatus Johnevansia</taxon>
    </lineage>
</organism>
<dbReference type="STRING" id="1495769.CEM_353"/>
<dbReference type="InterPro" id="IPR005654">
    <property type="entry name" value="ATPase_AFG1-like"/>
</dbReference>
<dbReference type="AlphaFoldDB" id="A0A078KII6"/>
<dbReference type="GO" id="GO:0051301">
    <property type="term" value="P:cell division"/>
    <property type="evidence" value="ECO:0007669"/>
    <property type="project" value="TreeGrafter"/>
</dbReference>
<keyword evidence="4" id="KW-1185">Reference proteome</keyword>
<dbReference type="SUPFAM" id="SSF52540">
    <property type="entry name" value="P-loop containing nucleoside triphosphate hydrolases"/>
    <property type="match status" value="1"/>
</dbReference>
<dbReference type="HOGENOM" id="CLU_008681_0_4_6"/>
<sequence length="361" mass="43660">MKLSPLEQYYLDIKKNIIKYDETQNNAVKHLQILYNKLISSFWNYLKYKIFCKFYSKLKIKSLYFWGGVGRGKTYLMDLFYNCLPFKEKVRMHFNRFMLHINKELDKYKGQKNPLKLIAKFFANKVRIICLDEFYVENIVDAMILGNLLKYLFYEEVVIVITSNIYPDRLYKNGLYRERVIEYINLLFIYCDIINIDSGIDYRKRPIKQDNIFYIKNYNFSEKILYKKFINLTKNKGFINKDIIINNRILNVKRFYKGVIWMDFYKLCDGTISKYDYIELSKKYHTVIISCIPSMSKNQISRFITMIDEFYDRAVKIIMTIEVDINCIYKNDEDLIVEVERTISRLNDMCSKEYISLYHKL</sequence>
<proteinExistence type="predicted"/>
<dbReference type="InterPro" id="IPR027417">
    <property type="entry name" value="P-loop_NTPase"/>
</dbReference>
<reference evidence="4" key="1">
    <citation type="submission" date="2014-07" db="EMBL/GenBank/DDBJ databases">
        <authorList>
            <person name="Santos-Garcia D."/>
        </authorList>
    </citation>
    <scope>NUCLEOTIDE SEQUENCE [LARGE SCALE GENOMIC DNA]</scope>
</reference>
<keyword evidence="2" id="KW-0067">ATP-binding</keyword>
<dbReference type="OrthoDB" id="9774491at2"/>
<dbReference type="PATRIC" id="fig|1495769.3.peg.315"/>
<keyword evidence="3" id="KW-0378">Hydrolase</keyword>
<dbReference type="NCBIfam" id="NF040713">
    <property type="entry name" value="ZapE"/>
    <property type="match status" value="1"/>
</dbReference>